<dbReference type="InterPro" id="IPR003772">
    <property type="entry name" value="YceD"/>
</dbReference>
<organism evidence="1 2">
    <name type="scientific">Arsenicitalea aurantiaca</name>
    <dbReference type="NCBI Taxonomy" id="1783274"/>
    <lineage>
        <taxon>Bacteria</taxon>
        <taxon>Pseudomonadati</taxon>
        <taxon>Pseudomonadota</taxon>
        <taxon>Alphaproteobacteria</taxon>
        <taxon>Hyphomicrobiales</taxon>
        <taxon>Devosiaceae</taxon>
        <taxon>Arsenicitalea</taxon>
    </lineage>
</organism>
<dbReference type="EMBL" id="RZNJ01000002">
    <property type="protein sequence ID" value="RUT32547.1"/>
    <property type="molecule type" value="Genomic_DNA"/>
</dbReference>
<protein>
    <submittedName>
        <fullName evidence="1">DUF177 domain-containing protein</fullName>
    </submittedName>
</protein>
<dbReference type="RefSeq" id="WP_127187504.1">
    <property type="nucleotide sequence ID" value="NZ_RZNJ01000002.1"/>
</dbReference>
<keyword evidence="2" id="KW-1185">Reference proteome</keyword>
<comment type="caution">
    <text evidence="1">The sequence shown here is derived from an EMBL/GenBank/DDBJ whole genome shotgun (WGS) entry which is preliminary data.</text>
</comment>
<sequence length="184" mass="19883">MSEPATPVHFADATLRIDRMPADGREIALSPDAEEREALAAQLKITAVPRLEAKLRATRFRGGIRVLGRLRAEIVQPCVVTLEPVTQAIDETVDRVFLPGTERSLADQADAEIFVDLEGEDVPDHFDGSTVDLSELLIETLSLAIDPYPRAPGAKIEAKGLDVDDEALSPFAGLKALKKDSDAS</sequence>
<dbReference type="Pfam" id="PF02620">
    <property type="entry name" value="YceD"/>
    <property type="match status" value="1"/>
</dbReference>
<evidence type="ECO:0000313" key="2">
    <source>
        <dbReference type="Proteomes" id="UP000281547"/>
    </source>
</evidence>
<proteinExistence type="predicted"/>
<dbReference type="Proteomes" id="UP000281547">
    <property type="component" value="Unassembled WGS sequence"/>
</dbReference>
<name>A0A433XEK4_9HYPH</name>
<dbReference type="AlphaFoldDB" id="A0A433XEK4"/>
<gene>
    <name evidence="1" type="ORF">EMQ25_05165</name>
</gene>
<dbReference type="OrthoDB" id="8443793at2"/>
<evidence type="ECO:0000313" key="1">
    <source>
        <dbReference type="EMBL" id="RUT32547.1"/>
    </source>
</evidence>
<accession>A0A433XEK4</accession>
<reference evidence="1 2" key="1">
    <citation type="journal article" date="2016" name="Int. J. Syst. Evol. Microbiol.">
        <title>Arsenicitalea aurantiaca gen. nov., sp. nov., a new member of the family Hyphomicrobiaceae, isolated from high-arsenic sediment.</title>
        <authorList>
            <person name="Mu Y."/>
            <person name="Zhou L."/>
            <person name="Zeng X.C."/>
            <person name="Liu L."/>
            <person name="Pan Y."/>
            <person name="Chen X."/>
            <person name="Wang J."/>
            <person name="Li S."/>
            <person name="Li W.J."/>
            <person name="Wang Y."/>
        </authorList>
    </citation>
    <scope>NUCLEOTIDE SEQUENCE [LARGE SCALE GENOMIC DNA]</scope>
    <source>
        <strain evidence="1 2">42-50</strain>
    </source>
</reference>